<evidence type="ECO:0000313" key="1">
    <source>
        <dbReference type="EMBL" id="CAE0668217.1"/>
    </source>
</evidence>
<protein>
    <submittedName>
        <fullName evidence="1">Uncharacterized protein</fullName>
    </submittedName>
</protein>
<accession>A0A7S3Z0W7</accession>
<reference evidence="1" key="1">
    <citation type="submission" date="2021-01" db="EMBL/GenBank/DDBJ databases">
        <authorList>
            <person name="Corre E."/>
            <person name="Pelletier E."/>
            <person name="Niang G."/>
            <person name="Scheremetjew M."/>
            <person name="Finn R."/>
            <person name="Kale V."/>
            <person name="Holt S."/>
            <person name="Cochrane G."/>
            <person name="Meng A."/>
            <person name="Brown T."/>
            <person name="Cohen L."/>
        </authorList>
    </citation>
    <scope>NUCLEOTIDE SEQUENCE</scope>
    <source>
        <strain evidence="1">CCCM811</strain>
    </source>
</reference>
<gene>
    <name evidence="1" type="ORF">LGLO00237_LOCUS19841</name>
</gene>
<proteinExistence type="predicted"/>
<organism evidence="1">
    <name type="scientific">Lotharella globosa</name>
    <dbReference type="NCBI Taxonomy" id="91324"/>
    <lineage>
        <taxon>Eukaryota</taxon>
        <taxon>Sar</taxon>
        <taxon>Rhizaria</taxon>
        <taxon>Cercozoa</taxon>
        <taxon>Chlorarachniophyceae</taxon>
        <taxon>Lotharella</taxon>
    </lineage>
</organism>
<sequence>MPGCSRLCCSSQHLLELCKRLCTMSTMIWLVYAGNGRDGCEHHTKRIITLTELQLLSTAARAFLETINSRDAQHPSPVCFPPFMDNNGVIKATLSSISSRRDHMHVRGPIF</sequence>
<name>A0A7S3Z0W7_9EUKA</name>
<dbReference type="EMBL" id="HBIV01027710">
    <property type="protein sequence ID" value="CAE0668217.1"/>
    <property type="molecule type" value="Transcribed_RNA"/>
</dbReference>
<dbReference type="AlphaFoldDB" id="A0A7S3Z0W7"/>